<dbReference type="InterPro" id="IPR048395">
    <property type="entry name" value="Glyco_hydro_31_C"/>
</dbReference>
<dbReference type="Pfam" id="PF01055">
    <property type="entry name" value="Glyco_hydro_31_2nd"/>
    <property type="match status" value="1"/>
</dbReference>
<dbReference type="Pfam" id="PF00041">
    <property type="entry name" value="fn3"/>
    <property type="match status" value="1"/>
</dbReference>
<dbReference type="InterPro" id="IPR008979">
    <property type="entry name" value="Galactose-bd-like_sf"/>
</dbReference>
<dbReference type="Gene3D" id="2.60.120.260">
    <property type="entry name" value="Galactose-binding domain-like"/>
    <property type="match status" value="1"/>
</dbReference>
<evidence type="ECO:0000259" key="4">
    <source>
        <dbReference type="PROSITE" id="PS50853"/>
    </source>
</evidence>
<evidence type="ECO:0000256" key="2">
    <source>
        <dbReference type="SAM" id="SignalP"/>
    </source>
</evidence>
<dbReference type="InterPro" id="IPR018247">
    <property type="entry name" value="EF_Hand_1_Ca_BS"/>
</dbReference>
<comment type="similarity">
    <text evidence="1">Belongs to the glycosyl hydrolase 31 family.</text>
</comment>
<dbReference type="PROSITE" id="PS50022">
    <property type="entry name" value="FA58C_3"/>
    <property type="match status" value="1"/>
</dbReference>
<keyword evidence="2" id="KW-0732">Signal</keyword>
<dbReference type="InterPro" id="IPR008965">
    <property type="entry name" value="CBM2/CBM3_carb-bd_dom_sf"/>
</dbReference>
<dbReference type="Gene3D" id="2.60.40.10">
    <property type="entry name" value="Immunoglobulins"/>
    <property type="match status" value="1"/>
</dbReference>
<dbReference type="InterPro" id="IPR036116">
    <property type="entry name" value="FN3_sf"/>
</dbReference>
<dbReference type="CDD" id="cd14752">
    <property type="entry name" value="GH31_N"/>
    <property type="match status" value="1"/>
</dbReference>
<dbReference type="PANTHER" id="PTHR22762:SF166">
    <property type="entry name" value="ALPHA-GLUCOSIDASE"/>
    <property type="match status" value="1"/>
</dbReference>
<gene>
    <name evidence="5" type="ORF">E0F98_03075</name>
</gene>
<feature type="chain" id="PRO_5020232402" evidence="2">
    <location>
        <begin position="30"/>
        <end position="1287"/>
    </location>
</feature>
<evidence type="ECO:0000313" key="6">
    <source>
        <dbReference type="Proteomes" id="UP000294597"/>
    </source>
</evidence>
<dbReference type="GO" id="GO:0004553">
    <property type="term" value="F:hydrolase activity, hydrolyzing O-glycosyl compounds"/>
    <property type="evidence" value="ECO:0007669"/>
    <property type="project" value="InterPro"/>
</dbReference>
<dbReference type="PANTHER" id="PTHR22762">
    <property type="entry name" value="ALPHA-GLUCOSIDASE"/>
    <property type="match status" value="1"/>
</dbReference>
<dbReference type="Pfam" id="PF17137">
    <property type="entry name" value="DUF5110"/>
    <property type="match status" value="1"/>
</dbReference>
<dbReference type="InterPro" id="IPR000421">
    <property type="entry name" value="FA58C"/>
</dbReference>
<evidence type="ECO:0000313" key="5">
    <source>
        <dbReference type="EMBL" id="TDE06610.1"/>
    </source>
</evidence>
<dbReference type="SUPFAM" id="SSF51445">
    <property type="entry name" value="(Trans)glycosidases"/>
    <property type="match status" value="1"/>
</dbReference>
<dbReference type="Gene3D" id="3.20.20.80">
    <property type="entry name" value="Glycosidases"/>
    <property type="match status" value="1"/>
</dbReference>
<feature type="domain" description="Fibronectin type-III" evidence="4">
    <location>
        <begin position="865"/>
        <end position="948"/>
    </location>
</feature>
<dbReference type="EMBL" id="SMFO01000001">
    <property type="protein sequence ID" value="TDE06610.1"/>
    <property type="molecule type" value="Genomic_DNA"/>
</dbReference>
<sequence length="1287" mass="143869">MKTKFWNGKPIASVLFAVASSISISNLQAQQLNENQSINTISQSNVKVTGAAKINPTTIEVTFSNNQKMLFDFYGDNIFRLFQDNSGKAMRTPEAKQEAHILVDNPRKSVASLNINDQVKDLVISTAAIEIVFDKNTSLFKIINSKTKAVIVEETALPAFEEKQVTLTLKENPTEYFYGGGVQNGRFSHKGKAIAIENQNSWTDGGVASPNPYYWSSNGYGMMWYTFKKGKYDFGAKAKGSVQLSHETDYLDVFFMINEPVSGLLNDFYQLTGNPVLLPKFGFYEGHLNAYNRDYWKESPKGILFEDGKTYSESQKDDTGIKESLNGEKNNYQFSARGVIDRYKKHDMPLGWILPNDGYGAGYGQTETLDGNIQNLKSLGDYARKNGVEIGLWTQSDLHPKEGISALLQRDIIKEVRDAGVRVLKTDVAWVGEGYSFGLNGVADAGIIMPKYGNDARPFIISLDGWAGTQRYATIWSGDQTGGVWEYIRFHIPTYLGSGLSGQPNITSDVDGIFGGKNPIVNTRDFQWKTFTPMQLNMDGWGSNPKYPHALDEPVTSINRHYLKLKSELMPYAYSIAKEAVDGLPIIRPMFLESKNAYTQGKATQYQFMYGPNFLVAPIYQATKSDDKGNDIRNGIYLPEGTWVDYFNGEKYEGNRIINQFESPVWKLPVFVKNGAIIPMVNPNNNVAEINTKLRIYEIYPEGKSSFTEYDDDGVSEGYKAGKGTLTVIQSEVKKDKAIITIQPTKGDFNGFIKEKVTEFKINVTQQPKKLMAKIGNSKTKLAKAISLADYVSKENVYFYNAAPNLNQFATKGSEFENVKITKNPQILVKLASTNTTKNGVTVEVKGFRFAPADSYKLTNGVLTAPTNASVSDANAEPYTLKPTWNKVTNADFYEVEFNGMLYTTIKGTELLFDGLNAETDYSFKVRAVNKSGNSAWTTFDAKTKNNPLEFAIKGITATLNVADQDGSGIEQLFDYDEANMWHTKWDANAIPFEMIIDLNTINQLDRFDYLPRMSGGNGNLRKGKVYYSHDKQDWTEAGEFEWKNNSDVKTFIFSNQLTARFIKITVSEGVGNFGTGRELYVFKAPGTESYRPGDINNDRLIDRNDLTSYINYMGLRQGDADFEGYVSNGDVNKNKLIDAYDVSVVATQIDGGISDAKIENLAGKLALTTAKQSYNKEEIIEVKVSGINLKSVNALSFALPYSTKDYEFVGIQPLNTKKMENLTNDRLHSNGEKVLYPAFINLGKQEALEGNSDLFIIKLKAKQKVNFNLKPLQMMLVDKNLNTLKL</sequence>
<name>A0A4R5D475_9FLAO</name>
<dbReference type="RefSeq" id="WP_132109065.1">
    <property type="nucleotide sequence ID" value="NZ_SMFO01000001.1"/>
</dbReference>
<dbReference type="InterPro" id="IPR017853">
    <property type="entry name" value="GH"/>
</dbReference>
<dbReference type="InterPro" id="IPR013780">
    <property type="entry name" value="Glyco_hydro_b"/>
</dbReference>
<accession>A0A4R5D475</accession>
<proteinExistence type="inferred from homology"/>
<evidence type="ECO:0000256" key="1">
    <source>
        <dbReference type="ARBA" id="ARBA00007806"/>
    </source>
</evidence>
<feature type="domain" description="F5/8 type C" evidence="3">
    <location>
        <begin position="937"/>
        <end position="1085"/>
    </location>
</feature>
<dbReference type="InterPro" id="IPR033403">
    <property type="entry name" value="DUF5110"/>
</dbReference>
<evidence type="ECO:0000259" key="3">
    <source>
        <dbReference type="PROSITE" id="PS50022"/>
    </source>
</evidence>
<keyword evidence="6" id="KW-1185">Reference proteome</keyword>
<dbReference type="CDD" id="cd06596">
    <property type="entry name" value="GH31_CPE1046"/>
    <property type="match status" value="1"/>
</dbReference>
<dbReference type="SUPFAM" id="SSF51011">
    <property type="entry name" value="Glycosyl hydrolase domain"/>
    <property type="match status" value="1"/>
</dbReference>
<dbReference type="InterPro" id="IPR036439">
    <property type="entry name" value="Dockerin_dom_sf"/>
</dbReference>
<dbReference type="InterPro" id="IPR003961">
    <property type="entry name" value="FN3_dom"/>
</dbReference>
<dbReference type="InterPro" id="IPR025887">
    <property type="entry name" value="Glyco_hydro_31_N_dom"/>
</dbReference>
<reference evidence="5 6" key="1">
    <citation type="submission" date="2019-03" db="EMBL/GenBank/DDBJ databases">
        <title>Flavobacterium TSA-D2 sp. nov., isolated from arctic soil.</title>
        <authorList>
            <person name="Chaudhary D.K."/>
        </authorList>
    </citation>
    <scope>NUCLEOTIDE SEQUENCE [LARGE SCALE GENOMIC DNA]</scope>
    <source>
        <strain evidence="5 6">TSA-D2</strain>
    </source>
</reference>
<feature type="signal peptide" evidence="2">
    <location>
        <begin position="1"/>
        <end position="29"/>
    </location>
</feature>
<dbReference type="SUPFAM" id="SSF49265">
    <property type="entry name" value="Fibronectin type III"/>
    <property type="match status" value="1"/>
</dbReference>
<dbReference type="SUPFAM" id="SSF49785">
    <property type="entry name" value="Galactose-binding domain-like"/>
    <property type="match status" value="1"/>
</dbReference>
<dbReference type="Proteomes" id="UP000294597">
    <property type="component" value="Unassembled WGS sequence"/>
</dbReference>
<dbReference type="InterPro" id="IPR000322">
    <property type="entry name" value="Glyco_hydro_31_TIM"/>
</dbReference>
<organism evidence="5 6">
    <name type="scientific">Flavobacterium hiemivividum</name>
    <dbReference type="NCBI Taxonomy" id="2541734"/>
    <lineage>
        <taxon>Bacteria</taxon>
        <taxon>Pseudomonadati</taxon>
        <taxon>Bacteroidota</taxon>
        <taxon>Flavobacteriia</taxon>
        <taxon>Flavobacteriales</taxon>
        <taxon>Flavobacteriaceae</taxon>
        <taxon>Flavobacterium</taxon>
    </lineage>
</organism>
<dbReference type="SUPFAM" id="SSF74650">
    <property type="entry name" value="Galactose mutarotase-like"/>
    <property type="match status" value="1"/>
</dbReference>
<dbReference type="InterPro" id="IPR013783">
    <property type="entry name" value="Ig-like_fold"/>
</dbReference>
<dbReference type="CDD" id="cd00063">
    <property type="entry name" value="FN3"/>
    <property type="match status" value="1"/>
</dbReference>
<dbReference type="GO" id="GO:0000272">
    <property type="term" value="P:polysaccharide catabolic process"/>
    <property type="evidence" value="ECO:0007669"/>
    <property type="project" value="InterPro"/>
</dbReference>
<dbReference type="Pfam" id="PF00754">
    <property type="entry name" value="F5_F8_type_C"/>
    <property type="match status" value="1"/>
</dbReference>
<dbReference type="SUPFAM" id="SSF49384">
    <property type="entry name" value="Carbohydrate-binding domain"/>
    <property type="match status" value="1"/>
</dbReference>
<dbReference type="Gene3D" id="2.60.40.1760">
    <property type="entry name" value="glycosyl hydrolase (family 31)"/>
    <property type="match status" value="1"/>
</dbReference>
<dbReference type="Pfam" id="PF21365">
    <property type="entry name" value="Glyco_hydro_31_3rd"/>
    <property type="match status" value="1"/>
</dbReference>
<dbReference type="InterPro" id="IPR011013">
    <property type="entry name" value="Gal_mutarotase_sf_dom"/>
</dbReference>
<dbReference type="PROSITE" id="PS00018">
    <property type="entry name" value="EF_HAND_1"/>
    <property type="match status" value="2"/>
</dbReference>
<dbReference type="Gene3D" id="2.60.40.1180">
    <property type="entry name" value="Golgi alpha-mannosidase II"/>
    <property type="match status" value="2"/>
</dbReference>
<dbReference type="CDD" id="cd14254">
    <property type="entry name" value="Dockerin_II"/>
    <property type="match status" value="1"/>
</dbReference>
<comment type="caution">
    <text evidence="5">The sequence shown here is derived from an EMBL/GenBank/DDBJ whole genome shotgun (WGS) entry which is preliminary data.</text>
</comment>
<dbReference type="SUPFAM" id="SSF63446">
    <property type="entry name" value="Type I dockerin domain"/>
    <property type="match status" value="1"/>
</dbReference>
<dbReference type="Pfam" id="PF13802">
    <property type="entry name" value="Gal_mutarotas_2"/>
    <property type="match status" value="1"/>
</dbReference>
<dbReference type="PROSITE" id="PS50853">
    <property type="entry name" value="FN3"/>
    <property type="match status" value="1"/>
</dbReference>
<protein>
    <submittedName>
        <fullName evidence="5">DUF5110 domain-containing protein</fullName>
    </submittedName>
</protein>
<dbReference type="GO" id="GO:0030246">
    <property type="term" value="F:carbohydrate binding"/>
    <property type="evidence" value="ECO:0007669"/>
    <property type="project" value="InterPro"/>
</dbReference>